<evidence type="ECO:0000313" key="6">
    <source>
        <dbReference type="EMBL" id="KAJ9669779.1"/>
    </source>
</evidence>
<evidence type="ECO:0000256" key="4">
    <source>
        <dbReference type="ARBA" id="ARBA00022842"/>
    </source>
</evidence>
<comment type="caution">
    <text evidence="6">The sequence shown here is derived from an EMBL/GenBank/DDBJ whole genome shotgun (WGS) entry which is preliminary data.</text>
</comment>
<keyword evidence="7" id="KW-1185">Reference proteome</keyword>
<dbReference type="Proteomes" id="UP001172684">
    <property type="component" value="Unassembled WGS sequence"/>
</dbReference>
<dbReference type="CDD" id="cd02883">
    <property type="entry name" value="NUDIX_Hydrolase"/>
    <property type="match status" value="1"/>
</dbReference>
<dbReference type="PANTHER" id="PTHR42904:SF1">
    <property type="entry name" value="NUCLEOSIDE DIPHOSPHATE-LINKED MOIETY X MOTIF 17"/>
    <property type="match status" value="1"/>
</dbReference>
<evidence type="ECO:0000256" key="3">
    <source>
        <dbReference type="ARBA" id="ARBA00022801"/>
    </source>
</evidence>
<proteinExistence type="predicted"/>
<dbReference type="InterPro" id="IPR015797">
    <property type="entry name" value="NUDIX_hydrolase-like_dom_sf"/>
</dbReference>
<dbReference type="Pfam" id="PF00293">
    <property type="entry name" value="NUDIX"/>
    <property type="match status" value="1"/>
</dbReference>
<dbReference type="EMBL" id="JAPDRL010000001">
    <property type="protein sequence ID" value="KAJ9669779.1"/>
    <property type="molecule type" value="Genomic_DNA"/>
</dbReference>
<evidence type="ECO:0000259" key="5">
    <source>
        <dbReference type="PROSITE" id="PS51462"/>
    </source>
</evidence>
<feature type="domain" description="Nudix hydrolase" evidence="5">
    <location>
        <begin position="38"/>
        <end position="195"/>
    </location>
</feature>
<sequence length="200" mass="22221">MSSQAETVTSAQEPFLVPPELVHLSIPLKTFQEQHPDVQGLVIGALVYSGDRLLLLQRSASDSYPNRWEVPGGSCDLEDETVLHAVARELFEETGLRATRIVRQVGDGVRFQTGRPSNVTNWLKLSFEVEVATSGSFMGKGDAQGTYEAYQDVMVKLNPAEHQRFIWIKEEELRLKTANGIPLSFISKDQLDLMLAAFSA</sequence>
<dbReference type="SUPFAM" id="SSF55811">
    <property type="entry name" value="Nudix"/>
    <property type="match status" value="1"/>
</dbReference>
<dbReference type="Gene3D" id="3.90.79.10">
    <property type="entry name" value="Nucleoside Triphosphate Pyrophosphohydrolase"/>
    <property type="match status" value="1"/>
</dbReference>
<evidence type="ECO:0000313" key="7">
    <source>
        <dbReference type="Proteomes" id="UP001172684"/>
    </source>
</evidence>
<protein>
    <recommendedName>
        <fullName evidence="5">Nudix hydrolase domain-containing protein</fullName>
    </recommendedName>
</protein>
<organism evidence="6 7">
    <name type="scientific">Coniosporium apollinis</name>
    <dbReference type="NCBI Taxonomy" id="61459"/>
    <lineage>
        <taxon>Eukaryota</taxon>
        <taxon>Fungi</taxon>
        <taxon>Dikarya</taxon>
        <taxon>Ascomycota</taxon>
        <taxon>Pezizomycotina</taxon>
        <taxon>Dothideomycetes</taxon>
        <taxon>Dothideomycetes incertae sedis</taxon>
        <taxon>Coniosporium</taxon>
    </lineage>
</organism>
<evidence type="ECO:0000256" key="2">
    <source>
        <dbReference type="ARBA" id="ARBA00022723"/>
    </source>
</evidence>
<keyword evidence="3" id="KW-0378">Hydrolase</keyword>
<reference evidence="6" key="1">
    <citation type="submission" date="2022-10" db="EMBL/GenBank/DDBJ databases">
        <title>Culturing micro-colonial fungi from biological soil crusts in the Mojave desert and describing Neophaeococcomyces mojavensis, and introducing the new genera and species Taxawa tesnikishii.</title>
        <authorList>
            <person name="Kurbessoian T."/>
            <person name="Stajich J.E."/>
        </authorList>
    </citation>
    <scope>NUCLEOTIDE SEQUENCE</scope>
    <source>
        <strain evidence="6">TK_1</strain>
    </source>
</reference>
<keyword evidence="4" id="KW-0460">Magnesium</keyword>
<gene>
    <name evidence="6" type="ORF">H2201_000164</name>
</gene>
<dbReference type="InterPro" id="IPR050241">
    <property type="entry name" value="NAD-cap_RNA_hydrolase_NudC"/>
</dbReference>
<dbReference type="PANTHER" id="PTHR42904">
    <property type="entry name" value="NUDIX HYDROLASE, NUDC SUBFAMILY"/>
    <property type="match status" value="1"/>
</dbReference>
<accession>A0ABQ9P5C8</accession>
<dbReference type="PROSITE" id="PS51462">
    <property type="entry name" value="NUDIX"/>
    <property type="match status" value="1"/>
</dbReference>
<evidence type="ECO:0000256" key="1">
    <source>
        <dbReference type="ARBA" id="ARBA00001946"/>
    </source>
</evidence>
<comment type="cofactor">
    <cofactor evidence="1">
        <name>Mg(2+)</name>
        <dbReference type="ChEBI" id="CHEBI:18420"/>
    </cofactor>
</comment>
<keyword evidence="2" id="KW-0479">Metal-binding</keyword>
<dbReference type="InterPro" id="IPR000086">
    <property type="entry name" value="NUDIX_hydrolase_dom"/>
</dbReference>
<name>A0ABQ9P5C8_9PEZI</name>